<feature type="non-terminal residue" evidence="5">
    <location>
        <position position="1"/>
    </location>
</feature>
<protein>
    <submittedName>
        <fullName evidence="5">ABC transporter ATP-binding protein</fullName>
    </submittedName>
</protein>
<dbReference type="Pfam" id="PF13732">
    <property type="entry name" value="DrrA1-3_C"/>
    <property type="match status" value="1"/>
</dbReference>
<reference evidence="5 6" key="1">
    <citation type="submission" date="2012-10" db="EMBL/GenBank/DDBJ databases">
        <authorList>
            <person name="Strain E.A."/>
            <person name="Brown E."/>
            <person name="Allard M.W."/>
            <person name="Gonzalez-Escalona N."/>
            <person name="Timme R."/>
        </authorList>
    </citation>
    <scope>NUCLEOTIDE SEQUENCE [LARGE SCALE GENOMIC DNA]</scope>
    <source>
        <strain evidence="5 6">CFSAN001627</strain>
    </source>
</reference>
<keyword evidence="3 5" id="KW-0067">ATP-binding</keyword>
<evidence type="ECO:0000259" key="4">
    <source>
        <dbReference type="Pfam" id="PF13732"/>
    </source>
</evidence>
<dbReference type="PATRIC" id="fig|1232189.3.peg.2248"/>
<evidence type="ECO:0000313" key="6">
    <source>
        <dbReference type="Proteomes" id="UP000011944"/>
    </source>
</evidence>
<keyword evidence="2" id="KW-0547">Nucleotide-binding</keyword>
<gene>
    <name evidence="5" type="ORF">CFSAN001627_14213</name>
</gene>
<sequence length="93" mass="10814">NYIKSMVGDKNRVILKLENYTGELLLNLRSLEGIIECEEEERIIKLLVHEDNFELNGLLKILENENIKIKGINFEEPTLEEVFLALTGKKLRD</sequence>
<evidence type="ECO:0000313" key="5">
    <source>
        <dbReference type="EMBL" id="EKN41288.1"/>
    </source>
</evidence>
<dbReference type="GO" id="GO:0005524">
    <property type="term" value="F:ATP binding"/>
    <property type="evidence" value="ECO:0007669"/>
    <property type="project" value="UniProtKB-KW"/>
</dbReference>
<accession>M1ZWH0</accession>
<organism evidence="5 6">
    <name type="scientific">Clostridium botulinum CFSAN001627</name>
    <dbReference type="NCBI Taxonomy" id="1232189"/>
    <lineage>
        <taxon>Bacteria</taxon>
        <taxon>Bacillati</taxon>
        <taxon>Bacillota</taxon>
        <taxon>Clostridia</taxon>
        <taxon>Eubacteriales</taxon>
        <taxon>Clostridiaceae</taxon>
        <taxon>Clostridium</taxon>
    </lineage>
</organism>
<keyword evidence="1" id="KW-0813">Transport</keyword>
<evidence type="ECO:0000256" key="1">
    <source>
        <dbReference type="ARBA" id="ARBA00022448"/>
    </source>
</evidence>
<name>M1ZWH0_CLOBO</name>
<evidence type="ECO:0000256" key="2">
    <source>
        <dbReference type="ARBA" id="ARBA00022741"/>
    </source>
</evidence>
<dbReference type="AlphaFoldDB" id="M1ZWH0"/>
<dbReference type="Proteomes" id="UP000011944">
    <property type="component" value="Unassembled WGS sequence"/>
</dbReference>
<dbReference type="InterPro" id="IPR025302">
    <property type="entry name" value="DrrA1/2-like_C"/>
</dbReference>
<feature type="domain" description="Daunorubicin resistance ATP-binding protein DrrA1/2-like C-terminal" evidence="4">
    <location>
        <begin position="10"/>
        <end position="85"/>
    </location>
</feature>
<evidence type="ECO:0000256" key="3">
    <source>
        <dbReference type="ARBA" id="ARBA00022840"/>
    </source>
</evidence>
<comment type="caution">
    <text evidence="5">The sequence shown here is derived from an EMBL/GenBank/DDBJ whole genome shotgun (WGS) entry which is preliminary data.</text>
</comment>
<reference evidence="5 6" key="2">
    <citation type="submission" date="2013-03" db="EMBL/GenBank/DDBJ databases">
        <title>Diversity in Clostridium botulinum.</title>
        <authorList>
            <person name="Timme R.E."/>
            <person name="Allard M."/>
            <person name="Luo Y."/>
            <person name="Strain E."/>
            <person name="Gonzalez-Escalona N."/>
            <person name="Brown E."/>
        </authorList>
    </citation>
    <scope>NUCLEOTIDE SEQUENCE [LARGE SCALE GENOMIC DNA]</scope>
    <source>
        <strain evidence="5 6">CFSAN001627</strain>
    </source>
</reference>
<proteinExistence type="predicted"/>
<dbReference type="EMBL" id="AMXI01000844">
    <property type="protein sequence ID" value="EKN41288.1"/>
    <property type="molecule type" value="Genomic_DNA"/>
</dbReference>